<accession>A0A7C4HBW7</accession>
<dbReference type="PROSITE" id="PS00854">
    <property type="entry name" value="PROTEASOME_BETA_1"/>
    <property type="match status" value="1"/>
</dbReference>
<comment type="caution">
    <text evidence="9">Lacks conserved residue(s) required for the propagation of feature annotation.</text>
</comment>
<dbReference type="InterPro" id="IPR023333">
    <property type="entry name" value="Proteasome_suB-type"/>
</dbReference>
<keyword evidence="2 9" id="KW-0963">Cytoplasm</keyword>
<proteinExistence type="inferred from homology"/>
<evidence type="ECO:0000256" key="9">
    <source>
        <dbReference type="HAMAP-Rule" id="MF_02113"/>
    </source>
</evidence>
<evidence type="ECO:0000256" key="6">
    <source>
        <dbReference type="ARBA" id="ARBA00022813"/>
    </source>
</evidence>
<evidence type="ECO:0000256" key="2">
    <source>
        <dbReference type="ARBA" id="ARBA00022490"/>
    </source>
</evidence>
<sequence>MVYSVLSIIPGTIIGIKASDGVVIGGEKRLTYNGFVLSKSVRKVYSITNYTGVGFAGLMGDVEFLVRLLRLEAKNYELNHNRLISPRSLAKILSIILYSYKLFPLITETVVGGIDRDRKPSIYVLDPVGSLIEEKYIALGSGGRVALGYIESSYRDGISVSDAEKIVLDAVKIAIERDVLSGDGVDILVITEKGCEFKEFLFKKTSV</sequence>
<dbReference type="EMBL" id="DTBJ01000038">
    <property type="protein sequence ID" value="HGM58909.1"/>
    <property type="molecule type" value="Genomic_DNA"/>
</dbReference>
<comment type="caution">
    <text evidence="10">The sequence shown here is derived from an EMBL/GenBank/DDBJ whole genome shotgun (WGS) entry which is preliminary data.</text>
</comment>
<evidence type="ECO:0000313" key="11">
    <source>
        <dbReference type="EMBL" id="HGU64993.1"/>
    </source>
</evidence>
<comment type="subunit">
    <text evidence="9">The 20S proteasome core is composed of 14 alpha and 14 beta subunits that assemble into four stacked heptameric rings, resulting in a barrel-shaped structure. The two inner rings, each composed of seven catalytic beta subunits, are sandwiched by two outer rings, each composed of seven alpha subunits. The catalytic chamber with the active sites is on the inside of the barrel. Has a gated structure, the ends of the cylinder being occluded by the N-termini of the alpha-subunits. Is capped at one or both ends by the proteasome regulatory ATPase, PAN.</text>
</comment>
<keyword evidence="3 9" id="KW-0645">Protease</keyword>
<dbReference type="SUPFAM" id="SSF56235">
    <property type="entry name" value="N-terminal nucleophile aminohydrolases (Ntn hydrolases)"/>
    <property type="match status" value="1"/>
</dbReference>
<dbReference type="HAMAP" id="MF_02113_A">
    <property type="entry name" value="Proteasome_B_A"/>
    <property type="match status" value="1"/>
</dbReference>
<comment type="function">
    <text evidence="9">Component of the proteasome core, a large protease complex with broad specificity involved in protein degradation.</text>
</comment>
<protein>
    <recommendedName>
        <fullName evidence="9">Proteasome subunit beta</fullName>
        <ecNumber evidence="9">3.4.25.1</ecNumber>
    </recommendedName>
    <alternativeName>
        <fullName evidence="9">20S proteasome beta subunit</fullName>
    </alternativeName>
    <alternativeName>
        <fullName evidence="9">Proteasome core protein PsmB</fullName>
    </alternativeName>
</protein>
<reference evidence="10" key="1">
    <citation type="journal article" date="2020" name="mSystems">
        <title>Genome- and Community-Level Interaction Insights into Carbon Utilization and Element Cycling Functions of Hydrothermarchaeota in Hydrothermal Sediment.</title>
        <authorList>
            <person name="Zhou Z."/>
            <person name="Liu Y."/>
            <person name="Xu W."/>
            <person name="Pan J."/>
            <person name="Luo Z.H."/>
            <person name="Li M."/>
        </authorList>
    </citation>
    <scope>NUCLEOTIDE SEQUENCE [LARGE SCALE GENOMIC DNA]</scope>
    <source>
        <strain evidence="11">SpSt-622</strain>
        <strain evidence="10">SpSt-642</strain>
    </source>
</reference>
<evidence type="ECO:0000256" key="5">
    <source>
        <dbReference type="ARBA" id="ARBA00022801"/>
    </source>
</evidence>
<dbReference type="EC" id="3.4.25.1" evidence="9"/>
<feature type="chain" id="PRO_5035346071" description="Proteasome subunit beta" evidence="9">
    <location>
        <begin position="11"/>
        <end position="207"/>
    </location>
</feature>
<comment type="similarity">
    <text evidence="9">Belongs to the peptidase T1B family.</text>
</comment>
<dbReference type="Gene3D" id="3.60.20.10">
    <property type="entry name" value="Glutamine Phosphoribosylpyrophosphate, subunit 1, domain 1"/>
    <property type="match status" value="1"/>
</dbReference>
<dbReference type="PANTHER" id="PTHR32194:SF0">
    <property type="entry name" value="ATP-DEPENDENT PROTEASE SUBUNIT HSLV"/>
    <property type="match status" value="1"/>
</dbReference>
<dbReference type="InterPro" id="IPR029055">
    <property type="entry name" value="Ntn_hydrolases_N"/>
</dbReference>
<keyword evidence="8 9" id="KW-0865">Zymogen</keyword>
<dbReference type="PROSITE" id="PS51476">
    <property type="entry name" value="PROTEASOME_BETA_2"/>
    <property type="match status" value="1"/>
</dbReference>
<evidence type="ECO:0000256" key="8">
    <source>
        <dbReference type="ARBA" id="ARBA00023145"/>
    </source>
</evidence>
<keyword evidence="6 9" id="KW-0068">Autocatalytic cleavage</keyword>
<evidence type="ECO:0000313" key="10">
    <source>
        <dbReference type="EMBL" id="HGM58909.1"/>
    </source>
</evidence>
<dbReference type="InterPro" id="IPR016050">
    <property type="entry name" value="Proteasome_bsu_CS"/>
</dbReference>
<dbReference type="InterPro" id="IPR019983">
    <property type="entry name" value="Pept_T1A_Psome_bsu_arc"/>
</dbReference>
<keyword evidence="4 9" id="KW-0888">Threonine protease</keyword>
<dbReference type="InterPro" id="IPR001353">
    <property type="entry name" value="Proteasome_sua/b"/>
</dbReference>
<dbReference type="InterPro" id="IPR000243">
    <property type="entry name" value="Pept_T1A_subB"/>
</dbReference>
<keyword evidence="5 9" id="KW-0378">Hydrolase</keyword>
<dbReference type="GO" id="GO:0005737">
    <property type="term" value="C:cytoplasm"/>
    <property type="evidence" value="ECO:0007669"/>
    <property type="project" value="UniProtKB-SubCell"/>
</dbReference>
<evidence type="ECO:0000256" key="3">
    <source>
        <dbReference type="ARBA" id="ARBA00022670"/>
    </source>
</evidence>
<dbReference type="GO" id="GO:0004298">
    <property type="term" value="F:threonine-type endopeptidase activity"/>
    <property type="evidence" value="ECO:0007669"/>
    <property type="project" value="UniProtKB-UniRule"/>
</dbReference>
<dbReference type="Pfam" id="PF00227">
    <property type="entry name" value="Proteasome"/>
    <property type="match status" value="1"/>
</dbReference>
<comment type="catalytic activity">
    <reaction evidence="1 9">
        <text>Cleavage of peptide bonds with very broad specificity.</text>
        <dbReference type="EC" id="3.4.25.1"/>
    </reaction>
</comment>
<evidence type="ECO:0000256" key="7">
    <source>
        <dbReference type="ARBA" id="ARBA00022942"/>
    </source>
</evidence>
<comment type="activity regulation">
    <text evidence="9">The formation of the proteasomal ATPase PAN-20S proteasome complex, via the docking of the C-termini of PAN into the intersubunit pockets in the alpha-rings, triggers opening of the gate for substrate entry. Interconversion between the open-gate and close-gate conformations leads to a dynamic regulation of the 20S proteasome proteolysis activity.</text>
</comment>
<dbReference type="AlphaFoldDB" id="A0A7C4HBW7"/>
<organism evidence="10">
    <name type="scientific">Staphylothermus marinus</name>
    <dbReference type="NCBI Taxonomy" id="2280"/>
    <lineage>
        <taxon>Archaea</taxon>
        <taxon>Thermoproteota</taxon>
        <taxon>Thermoprotei</taxon>
        <taxon>Desulfurococcales</taxon>
        <taxon>Desulfurococcaceae</taxon>
        <taxon>Staphylothermus</taxon>
    </lineage>
</organism>
<keyword evidence="7 9" id="KW-0647">Proteasome</keyword>
<dbReference type="GO" id="GO:0019774">
    <property type="term" value="C:proteasome core complex, beta-subunit complex"/>
    <property type="evidence" value="ECO:0007669"/>
    <property type="project" value="UniProtKB-UniRule"/>
</dbReference>
<comment type="subcellular location">
    <subcellularLocation>
        <location evidence="9">Cytoplasm</location>
    </subcellularLocation>
</comment>
<evidence type="ECO:0000256" key="1">
    <source>
        <dbReference type="ARBA" id="ARBA00001198"/>
    </source>
</evidence>
<dbReference type="PANTHER" id="PTHR32194">
    <property type="entry name" value="METALLOPROTEASE TLDD"/>
    <property type="match status" value="1"/>
</dbReference>
<feature type="propeptide" id="PRO_5035346072" description="Removed in mature form; by autocatalysis" evidence="9">
    <location>
        <begin position="1"/>
        <end position="10"/>
    </location>
</feature>
<dbReference type="GO" id="GO:0010498">
    <property type="term" value="P:proteasomal protein catabolic process"/>
    <property type="evidence" value="ECO:0007669"/>
    <property type="project" value="UniProtKB-UniRule"/>
</dbReference>
<gene>
    <name evidence="9" type="primary">psmB</name>
    <name evidence="11" type="ORF">ENT92_02090</name>
    <name evidence="10" type="ORF">ENU14_04925</name>
</gene>
<dbReference type="EMBL" id="DTAN01000084">
    <property type="protein sequence ID" value="HGU64993.1"/>
    <property type="molecule type" value="Genomic_DNA"/>
</dbReference>
<dbReference type="PRINTS" id="PR00141">
    <property type="entry name" value="PROTEASOME"/>
</dbReference>
<evidence type="ECO:0000256" key="4">
    <source>
        <dbReference type="ARBA" id="ARBA00022698"/>
    </source>
</evidence>
<name>A0A7C4HBW7_STAMA</name>